<comment type="caution">
    <text evidence="1">The sequence shown here is derived from an EMBL/GenBank/DDBJ whole genome shotgun (WGS) entry which is preliminary data.</text>
</comment>
<evidence type="ECO:0000313" key="2">
    <source>
        <dbReference type="Proteomes" id="UP000827872"/>
    </source>
</evidence>
<keyword evidence="2" id="KW-1185">Reference proteome</keyword>
<protein>
    <submittedName>
        <fullName evidence="1">Synaptosomal-associated protein 47</fullName>
    </submittedName>
</protein>
<organism evidence="1 2">
    <name type="scientific">Sphaerodactylus townsendi</name>
    <dbReference type="NCBI Taxonomy" id="933632"/>
    <lineage>
        <taxon>Eukaryota</taxon>
        <taxon>Metazoa</taxon>
        <taxon>Chordata</taxon>
        <taxon>Craniata</taxon>
        <taxon>Vertebrata</taxon>
        <taxon>Euteleostomi</taxon>
        <taxon>Lepidosauria</taxon>
        <taxon>Squamata</taxon>
        <taxon>Bifurcata</taxon>
        <taxon>Gekkota</taxon>
        <taxon>Sphaerodactylidae</taxon>
        <taxon>Sphaerodactylus</taxon>
    </lineage>
</organism>
<reference evidence="1" key="1">
    <citation type="submission" date="2021-08" db="EMBL/GenBank/DDBJ databases">
        <title>The first chromosome-level gecko genome reveals the dynamic sex chromosomes of Neotropical dwarf geckos (Sphaerodactylidae: Sphaerodactylus).</title>
        <authorList>
            <person name="Pinto B.J."/>
            <person name="Keating S.E."/>
            <person name="Gamble T."/>
        </authorList>
    </citation>
    <scope>NUCLEOTIDE SEQUENCE</scope>
    <source>
        <strain evidence="1">TG3544</strain>
    </source>
</reference>
<evidence type="ECO:0000313" key="1">
    <source>
        <dbReference type="EMBL" id="KAH8011364.1"/>
    </source>
</evidence>
<gene>
    <name evidence="1" type="primary">SNAP47</name>
    <name evidence="1" type="ORF">K3G42_022204</name>
</gene>
<dbReference type="EMBL" id="CM037624">
    <property type="protein sequence ID" value="KAH8011364.1"/>
    <property type="molecule type" value="Genomic_DNA"/>
</dbReference>
<dbReference type="Proteomes" id="UP000827872">
    <property type="component" value="Linkage Group LG11"/>
</dbReference>
<sequence length="184" mass="20492">MSFLDRLLSELESPHWWPFGGKLLKGTLDTKPKEAPSVPGSRNNDGTILRIPVVITERTDSSVKPGKLALLASGLEISDSCSQLLHRFDKKDVDDIKVHTPYEISIRQRFIGKPDISYRLLSAKMPEAIPVLEVQFSKKMQFMEDALGLVGARKTPQEEAGSSIWQAGGAGPKRKVFWIEFSLT</sequence>
<accession>A0ACB8FWE2</accession>
<name>A0ACB8FWE2_9SAUR</name>
<proteinExistence type="predicted"/>